<comment type="caution">
    <text evidence="6">The sequence shown here is derived from an EMBL/GenBank/DDBJ whole genome shotgun (WGS) entry which is preliminary data.</text>
</comment>
<dbReference type="PROSITE" id="PS50977">
    <property type="entry name" value="HTH_TETR_2"/>
    <property type="match status" value="1"/>
</dbReference>
<dbReference type="InterPro" id="IPR001647">
    <property type="entry name" value="HTH_TetR"/>
</dbReference>
<organism evidence="6 7">
    <name type="scientific">Clostridium paridis</name>
    <dbReference type="NCBI Taxonomy" id="2803863"/>
    <lineage>
        <taxon>Bacteria</taxon>
        <taxon>Bacillati</taxon>
        <taxon>Bacillota</taxon>
        <taxon>Clostridia</taxon>
        <taxon>Eubacteriales</taxon>
        <taxon>Clostridiaceae</taxon>
        <taxon>Clostridium</taxon>
    </lineage>
</organism>
<dbReference type="RefSeq" id="WP_202768741.1">
    <property type="nucleotide sequence ID" value="NZ_JAESWA010000023.1"/>
</dbReference>
<dbReference type="InterPro" id="IPR009057">
    <property type="entry name" value="Homeodomain-like_sf"/>
</dbReference>
<dbReference type="SUPFAM" id="SSF46689">
    <property type="entry name" value="Homeodomain-like"/>
    <property type="match status" value="1"/>
</dbReference>
<dbReference type="Pfam" id="PF00440">
    <property type="entry name" value="TetR_N"/>
    <property type="match status" value="1"/>
</dbReference>
<proteinExistence type="predicted"/>
<evidence type="ECO:0000259" key="5">
    <source>
        <dbReference type="PROSITE" id="PS50977"/>
    </source>
</evidence>
<sequence length="190" mass="22035">MQKRNLTKEKIIEVSFSLADEIGLNQVTFPKIAEKLGIKYPSLYNHFTNMDDLKTKMTIYFIKKLNITLMQKLIGRSGEDAIREFAYVYRNFALENKTAYGLFTNIPETKDEDILNLAKETTAIIRQVLNYYVKDDALQAHKSRILRSLLHGFISLHSLGFFQGPANIEESFKIMIDDFILSIQMNNKNR</sequence>
<dbReference type="Gene3D" id="1.10.357.10">
    <property type="entry name" value="Tetracycline Repressor, domain 2"/>
    <property type="match status" value="1"/>
</dbReference>
<name>A0A937FHW2_9CLOT</name>
<evidence type="ECO:0000313" key="6">
    <source>
        <dbReference type="EMBL" id="MBL4933325.1"/>
    </source>
</evidence>
<keyword evidence="2 4" id="KW-0238">DNA-binding</keyword>
<evidence type="ECO:0000313" key="7">
    <source>
        <dbReference type="Proteomes" id="UP000623681"/>
    </source>
</evidence>
<reference evidence="6" key="1">
    <citation type="submission" date="2021-01" db="EMBL/GenBank/DDBJ databases">
        <title>Genome public.</title>
        <authorList>
            <person name="Liu C."/>
            <person name="Sun Q."/>
        </authorList>
    </citation>
    <scope>NUCLEOTIDE SEQUENCE</scope>
    <source>
        <strain evidence="6">YIM B02565</strain>
    </source>
</reference>
<keyword evidence="7" id="KW-1185">Reference proteome</keyword>
<evidence type="ECO:0000256" key="2">
    <source>
        <dbReference type="ARBA" id="ARBA00023125"/>
    </source>
</evidence>
<dbReference type="GO" id="GO:0003677">
    <property type="term" value="F:DNA binding"/>
    <property type="evidence" value="ECO:0007669"/>
    <property type="project" value="UniProtKB-UniRule"/>
</dbReference>
<protein>
    <submittedName>
        <fullName evidence="6">TetR/AcrR family transcriptional regulator</fullName>
    </submittedName>
</protein>
<feature type="domain" description="HTH tetR-type" evidence="5">
    <location>
        <begin position="5"/>
        <end position="65"/>
    </location>
</feature>
<keyword evidence="3" id="KW-0804">Transcription</keyword>
<dbReference type="Pfam" id="PF13305">
    <property type="entry name" value="TetR_C_33"/>
    <property type="match status" value="1"/>
</dbReference>
<dbReference type="Gene3D" id="1.10.10.60">
    <property type="entry name" value="Homeodomain-like"/>
    <property type="match status" value="1"/>
</dbReference>
<evidence type="ECO:0000256" key="4">
    <source>
        <dbReference type="PROSITE-ProRule" id="PRU00335"/>
    </source>
</evidence>
<dbReference type="EMBL" id="JAESWA010000023">
    <property type="protein sequence ID" value="MBL4933325.1"/>
    <property type="molecule type" value="Genomic_DNA"/>
</dbReference>
<dbReference type="Proteomes" id="UP000623681">
    <property type="component" value="Unassembled WGS sequence"/>
</dbReference>
<dbReference type="InterPro" id="IPR036271">
    <property type="entry name" value="Tet_transcr_reg_TetR-rel_C_sf"/>
</dbReference>
<gene>
    <name evidence="6" type="ORF">JK634_16035</name>
</gene>
<accession>A0A937FHW2</accession>
<evidence type="ECO:0000256" key="3">
    <source>
        <dbReference type="ARBA" id="ARBA00023163"/>
    </source>
</evidence>
<dbReference type="InterPro" id="IPR025996">
    <property type="entry name" value="MT1864/Rv1816-like_C"/>
</dbReference>
<feature type="DNA-binding region" description="H-T-H motif" evidence="4">
    <location>
        <begin position="28"/>
        <end position="47"/>
    </location>
</feature>
<evidence type="ECO:0000256" key="1">
    <source>
        <dbReference type="ARBA" id="ARBA00023015"/>
    </source>
</evidence>
<dbReference type="AlphaFoldDB" id="A0A937FHW2"/>
<dbReference type="SUPFAM" id="SSF48498">
    <property type="entry name" value="Tetracyclin repressor-like, C-terminal domain"/>
    <property type="match status" value="1"/>
</dbReference>
<keyword evidence="1" id="KW-0805">Transcription regulation</keyword>